<name>A0A0D7WXT6_9BACL</name>
<sequence>MNIAWIRFEYFNGCQNVYIGVVGGDEYLNSLIPKFENTISVEEGETIHWGENEHGVVNFGLWNDNPDKRPGHGGMWSSRAGVVGPLIDRKMVDVGINGIATHITVEALEKLLPDDYEIRERDSYGETVYEVHRKDGNNTPSSCVTQLHAGYWYGVRPDEG</sequence>
<keyword evidence="2" id="KW-1185">Reference proteome</keyword>
<accession>A0A0D7WXT6</accession>
<protein>
    <submittedName>
        <fullName evidence="1">Uncharacterized protein</fullName>
    </submittedName>
</protein>
<gene>
    <name evidence="1" type="ORF">QD47_27640</name>
</gene>
<reference evidence="1 2" key="1">
    <citation type="submission" date="2014-11" db="EMBL/GenBank/DDBJ databases">
        <title>Draft Genome Sequences of Paenibacillus polymyxa NRRL B-30509 and Paenibacillus terrae NRRL B-30644, Strains from a Poultry Environment that Produce Tridecaptin A and Paenicidins.</title>
        <authorList>
            <person name="van Belkum M.J."/>
            <person name="Lohans C.T."/>
            <person name="Vederas J.C."/>
        </authorList>
    </citation>
    <scope>NUCLEOTIDE SEQUENCE [LARGE SCALE GENOMIC DNA]</scope>
    <source>
        <strain evidence="1 2">NRRL B-30644</strain>
    </source>
</reference>
<proteinExistence type="predicted"/>
<dbReference type="AlphaFoldDB" id="A0A0D7WXT6"/>
<evidence type="ECO:0000313" key="1">
    <source>
        <dbReference type="EMBL" id="KJD42557.1"/>
    </source>
</evidence>
<organism evidence="1 2">
    <name type="scientific">Paenibacillus terrae</name>
    <dbReference type="NCBI Taxonomy" id="159743"/>
    <lineage>
        <taxon>Bacteria</taxon>
        <taxon>Bacillati</taxon>
        <taxon>Bacillota</taxon>
        <taxon>Bacilli</taxon>
        <taxon>Bacillales</taxon>
        <taxon>Paenibacillaceae</taxon>
        <taxon>Paenibacillus</taxon>
    </lineage>
</organism>
<dbReference type="Proteomes" id="UP000032534">
    <property type="component" value="Unassembled WGS sequence"/>
</dbReference>
<evidence type="ECO:0000313" key="2">
    <source>
        <dbReference type="Proteomes" id="UP000032534"/>
    </source>
</evidence>
<dbReference type="PATRIC" id="fig|159743.3.peg.6159"/>
<dbReference type="RefSeq" id="WP_044649132.1">
    <property type="nucleotide sequence ID" value="NZ_JTHP01000109.1"/>
</dbReference>
<dbReference type="EMBL" id="JTHP01000109">
    <property type="protein sequence ID" value="KJD42557.1"/>
    <property type="molecule type" value="Genomic_DNA"/>
</dbReference>
<comment type="caution">
    <text evidence="1">The sequence shown here is derived from an EMBL/GenBank/DDBJ whole genome shotgun (WGS) entry which is preliminary data.</text>
</comment>